<reference evidence="2 3" key="1">
    <citation type="submission" date="2019-08" db="EMBL/GenBank/DDBJ databases">
        <title>Flavobacterium alkalisoli sp. nov., isolated from rhizosphere soil of Suaeda salsa.</title>
        <authorList>
            <person name="Sun J.-Q."/>
            <person name="Xu L."/>
        </authorList>
    </citation>
    <scope>NUCLEOTIDE SEQUENCE [LARGE SCALE GENOMIC DNA]</scope>
    <source>
        <strain evidence="2 3">XS-5</strain>
    </source>
</reference>
<dbReference type="OrthoDB" id="1228719at2"/>
<keyword evidence="3" id="KW-1185">Reference proteome</keyword>
<organism evidence="2 3">
    <name type="scientific">Flavobacterium alkalisoli</name>
    <dbReference type="NCBI Taxonomy" id="2602769"/>
    <lineage>
        <taxon>Bacteria</taxon>
        <taxon>Pseudomonadati</taxon>
        <taxon>Bacteroidota</taxon>
        <taxon>Flavobacteriia</taxon>
        <taxon>Flavobacteriales</taxon>
        <taxon>Flavobacteriaceae</taxon>
        <taxon>Flavobacterium</taxon>
    </lineage>
</organism>
<keyword evidence="1" id="KW-0812">Transmembrane</keyword>
<evidence type="ECO:0000313" key="3">
    <source>
        <dbReference type="Proteomes" id="UP000321222"/>
    </source>
</evidence>
<gene>
    <name evidence="2" type="ORF">FUA48_16110</name>
</gene>
<feature type="transmembrane region" description="Helical" evidence="1">
    <location>
        <begin position="7"/>
        <end position="28"/>
    </location>
</feature>
<evidence type="ECO:0000256" key="1">
    <source>
        <dbReference type="SAM" id="Phobius"/>
    </source>
</evidence>
<proteinExistence type="predicted"/>
<dbReference type="Proteomes" id="UP000321222">
    <property type="component" value="Chromosome"/>
</dbReference>
<evidence type="ECO:0008006" key="4">
    <source>
        <dbReference type="Google" id="ProtNLM"/>
    </source>
</evidence>
<accession>A0A5B9FVU4</accession>
<protein>
    <recommendedName>
        <fullName evidence="4">Major capsid protein</fullName>
    </recommendedName>
</protein>
<dbReference type="EMBL" id="CP042831">
    <property type="protein sequence ID" value="QEE51045.1"/>
    <property type="molecule type" value="Genomic_DNA"/>
</dbReference>
<sequence length="361" mass="39835">MKRKLSISAILMNLLLAIVAGMFFSPLVGCNPAVIAFVVFAGGTGVQFIDPMFFRGIAQEGLNQEIWTDVLVQDFRDAEAASFLNLIPDESRHVVATRGENEVIHLVDVGADPEVLINNTTYPIGFADQTDNDIPISLDSFTTKATRVSDLEIQYIAYDKIRLVQEKHKNAIMDTKHNKAVHALGPAAETATTPVLVTSGPDDGTGRKRLIMKDLVDHKKQYDSKKIPLAKRVLVLTSDHYNDLLIECINANKSTDHLAHDDAGLLNTRLCGFLTFMYVDMPYYTLATLTKKSFGAAVVAGDVQATVSFYAPDMFRAAGSTKNYTDEPTTQNHAWLYNVRHNYIVLPRKTRAQGAILSADV</sequence>
<evidence type="ECO:0000313" key="2">
    <source>
        <dbReference type="EMBL" id="QEE51045.1"/>
    </source>
</evidence>
<keyword evidence="1" id="KW-0472">Membrane</keyword>
<keyword evidence="1" id="KW-1133">Transmembrane helix</keyword>
<dbReference type="KEGG" id="fak:FUA48_16110"/>
<name>A0A5B9FVU4_9FLAO</name>
<dbReference type="RefSeq" id="WP_147584484.1">
    <property type="nucleotide sequence ID" value="NZ_CP042831.1"/>
</dbReference>
<dbReference type="AlphaFoldDB" id="A0A5B9FVU4"/>